<evidence type="ECO:0008006" key="3">
    <source>
        <dbReference type="Google" id="ProtNLM"/>
    </source>
</evidence>
<protein>
    <recommendedName>
        <fullName evidence="3">DUF4352 domain-containing protein</fullName>
    </recommendedName>
</protein>
<dbReference type="Proteomes" id="UP000712713">
    <property type="component" value="Unassembled WGS sequence"/>
</dbReference>
<accession>A0A921ESI9</accession>
<organism evidence="1 2">
    <name type="scientific">Tessaracoccus flavescens</name>
    <dbReference type="NCBI Taxonomy" id="399497"/>
    <lineage>
        <taxon>Bacteria</taxon>
        <taxon>Bacillati</taxon>
        <taxon>Actinomycetota</taxon>
        <taxon>Actinomycetes</taxon>
        <taxon>Propionibacteriales</taxon>
        <taxon>Propionibacteriaceae</taxon>
        <taxon>Tessaracoccus</taxon>
    </lineage>
</organism>
<evidence type="ECO:0000313" key="2">
    <source>
        <dbReference type="Proteomes" id="UP000712713"/>
    </source>
</evidence>
<comment type="caution">
    <text evidence="1">The sequence shown here is derived from an EMBL/GenBank/DDBJ whole genome shotgun (WGS) entry which is preliminary data.</text>
</comment>
<evidence type="ECO:0000313" key="1">
    <source>
        <dbReference type="EMBL" id="HJE52660.1"/>
    </source>
</evidence>
<proteinExistence type="predicted"/>
<name>A0A921ESI9_9ACTN</name>
<reference evidence="1" key="2">
    <citation type="submission" date="2021-09" db="EMBL/GenBank/DDBJ databases">
        <authorList>
            <person name="Gilroy R."/>
        </authorList>
    </citation>
    <scope>NUCLEOTIDE SEQUENCE</scope>
    <source>
        <strain evidence="1">ChiGjej3B3-7470</strain>
    </source>
</reference>
<dbReference type="EMBL" id="DYZF01000296">
    <property type="protein sequence ID" value="HJE52660.1"/>
    <property type="molecule type" value="Genomic_DNA"/>
</dbReference>
<sequence length="191" mass="20259">MRFTRDGLLTAILVVAALFIGSSISQQIPTADDLFEDPYLHAAARNESVELRTGSVMVTDLATTQQLTYLGSTAATTGVWLVVDLTWRSNDEPADLPLREIRLELADGKRYGGLPVFTPSCGPAQPGLPRSCQVPFELPGTDLDGARLLIPATGLNAGDDVAVVDLNLDDATAARLAAPAEQMDLKGDQPA</sequence>
<dbReference type="AlphaFoldDB" id="A0A921ESI9"/>
<gene>
    <name evidence="1" type="ORF">K8V15_11930</name>
</gene>
<reference evidence="1" key="1">
    <citation type="journal article" date="2021" name="PeerJ">
        <title>Extensive microbial diversity within the chicken gut microbiome revealed by metagenomics and culture.</title>
        <authorList>
            <person name="Gilroy R."/>
            <person name="Ravi A."/>
            <person name="Getino M."/>
            <person name="Pursley I."/>
            <person name="Horton D.L."/>
            <person name="Alikhan N.F."/>
            <person name="Baker D."/>
            <person name="Gharbi K."/>
            <person name="Hall N."/>
            <person name="Watson M."/>
            <person name="Adriaenssens E.M."/>
            <person name="Foster-Nyarko E."/>
            <person name="Jarju S."/>
            <person name="Secka A."/>
            <person name="Antonio M."/>
            <person name="Oren A."/>
            <person name="Chaudhuri R.R."/>
            <person name="La Ragione R."/>
            <person name="Hildebrand F."/>
            <person name="Pallen M.J."/>
        </authorList>
    </citation>
    <scope>NUCLEOTIDE SEQUENCE</scope>
    <source>
        <strain evidence="1">ChiGjej3B3-7470</strain>
    </source>
</reference>